<proteinExistence type="predicted"/>
<dbReference type="Proteomes" id="UP000761534">
    <property type="component" value="Unassembled WGS sequence"/>
</dbReference>
<accession>A0A642V5R3</accession>
<dbReference type="InterPro" id="IPR056196">
    <property type="entry name" value="Mmc1_C"/>
</dbReference>
<evidence type="ECO:0000256" key="1">
    <source>
        <dbReference type="SAM" id="Phobius"/>
    </source>
</evidence>
<dbReference type="EMBL" id="SWFS01000170">
    <property type="protein sequence ID" value="KAA8915358.1"/>
    <property type="molecule type" value="Genomic_DNA"/>
</dbReference>
<dbReference type="PANTHER" id="PTHR38644:SF1">
    <property type="entry name" value="EXPRESSED PROTEIN"/>
    <property type="match status" value="1"/>
</dbReference>
<evidence type="ECO:0000313" key="4">
    <source>
        <dbReference type="Proteomes" id="UP000761534"/>
    </source>
</evidence>
<reference evidence="3" key="1">
    <citation type="journal article" date="2019" name="G3 (Bethesda)">
        <title>Genome Assemblies of Two Rare Opportunistic Yeast Pathogens: Diutina rugosa (syn. Candida rugosa) and Trichomonascus ciferrii (syn. Candida ciferrii).</title>
        <authorList>
            <person name="Mixao V."/>
            <person name="Saus E."/>
            <person name="Hansen A.P."/>
            <person name="Lass-Florl C."/>
            <person name="Gabaldon T."/>
        </authorList>
    </citation>
    <scope>NUCLEOTIDE SEQUENCE</scope>
    <source>
        <strain evidence="3">CBS 4856</strain>
    </source>
</reference>
<dbReference type="OrthoDB" id="5319015at2759"/>
<keyword evidence="4" id="KW-1185">Reference proteome</keyword>
<keyword evidence="1" id="KW-0812">Transmembrane</keyword>
<organism evidence="3 4">
    <name type="scientific">Trichomonascus ciferrii</name>
    <dbReference type="NCBI Taxonomy" id="44093"/>
    <lineage>
        <taxon>Eukaryota</taxon>
        <taxon>Fungi</taxon>
        <taxon>Dikarya</taxon>
        <taxon>Ascomycota</taxon>
        <taxon>Saccharomycotina</taxon>
        <taxon>Dipodascomycetes</taxon>
        <taxon>Dipodascales</taxon>
        <taxon>Trichomonascaceae</taxon>
        <taxon>Trichomonascus</taxon>
        <taxon>Trichomonascus ciferrii complex</taxon>
    </lineage>
</organism>
<comment type="caution">
    <text evidence="3">The sequence shown here is derived from an EMBL/GenBank/DDBJ whole genome shotgun (WGS) entry which is preliminary data.</text>
</comment>
<sequence>MKRALSRVTASRIGARFYSGQQVPNGTASSSSSKLYNALQAIKKHYPDRYRLHARIDNYIDLTQSGKVRVGVIPFKCHRMEVNGVLEAVLADPLASDQSWYEAFKNRLLAKDVLVTFSPTFENQILAHNSLIEFPVPFREVPNARTTEIMEVNSIEDSKEHLDTCHYHVFLSSNMQEALTTPIESHFPHVLAIDVPASNELLAQEGKKIDSKVVLISSEAANRGIELLAQSPANVSQYTKLLRQSKIGELEDCIFTTPHEAEKKVLDCITYSCEMIVAPSTGDELAKTVERESDAMRRLRTKWSREAHEELQLKLTKGLQDWSKKTMAWYKLYFRVDDIYDSLSDVLQRDYLVDSNAKLEYLLGRIDSFAARHNFPEAVQLISGQEDATLVLHESIPISRQKILDDKAVKVHNEGLKAVATVIFGMQLPTILVSSLGMYFYDYTFYSMGSVMALGLVLGFRSLQKIWQRTTDQFKNDVVEEARRAIGECEFSIWKRWESKVLDGQESISKQIDVLEDLKTEIHNEYND</sequence>
<name>A0A642V5R3_9ASCO</name>
<keyword evidence="1" id="KW-1133">Transmembrane helix</keyword>
<dbReference type="AlphaFoldDB" id="A0A642V5R3"/>
<dbReference type="Pfam" id="PF23867">
    <property type="entry name" value="Mmc1_N"/>
    <property type="match status" value="1"/>
</dbReference>
<dbReference type="PANTHER" id="PTHR38644">
    <property type="entry name" value="EXPRESSED PROTEIN"/>
    <property type="match status" value="1"/>
</dbReference>
<dbReference type="VEuPathDB" id="FungiDB:TRICI_002493"/>
<evidence type="ECO:0000259" key="2">
    <source>
        <dbReference type="Pfam" id="PF23868"/>
    </source>
</evidence>
<gene>
    <name evidence="3" type="ORF">TRICI_002493</name>
</gene>
<keyword evidence="1" id="KW-0472">Membrane</keyword>
<evidence type="ECO:0000313" key="3">
    <source>
        <dbReference type="EMBL" id="KAA8915358.1"/>
    </source>
</evidence>
<feature type="transmembrane region" description="Helical" evidence="1">
    <location>
        <begin position="445"/>
        <end position="463"/>
    </location>
</feature>
<feature type="domain" description="Mmc1 C-terminal" evidence="2">
    <location>
        <begin position="298"/>
        <end position="483"/>
    </location>
</feature>
<protein>
    <recommendedName>
        <fullName evidence="2">Mmc1 C-terminal domain-containing protein</fullName>
    </recommendedName>
</protein>
<dbReference type="Pfam" id="PF23868">
    <property type="entry name" value="Mmc1_C"/>
    <property type="match status" value="1"/>
</dbReference>